<dbReference type="Gene3D" id="3.30.565.10">
    <property type="entry name" value="Histidine kinase-like ATPase, C-terminal domain"/>
    <property type="match status" value="1"/>
</dbReference>
<dbReference type="Gene3D" id="3.40.50.11260">
    <property type="match status" value="1"/>
</dbReference>
<reference evidence="7" key="1">
    <citation type="submission" date="2015-06" db="EMBL/GenBank/DDBJ databases">
        <authorList>
            <person name="Bertelli C."/>
        </authorList>
    </citation>
    <scope>NUCLEOTIDE SEQUENCE [LARGE SCALE GENOMIC DNA]</scope>
    <source>
        <strain evidence="7">CRIB-30</strain>
    </source>
</reference>
<dbReference type="PANTHER" id="PTHR11528">
    <property type="entry name" value="HEAT SHOCK PROTEIN 90 FAMILY MEMBER"/>
    <property type="match status" value="1"/>
</dbReference>
<dbReference type="SUPFAM" id="SSF55874">
    <property type="entry name" value="ATPase domain of HSP90 chaperone/DNA topoisomerase II/histidine kinase"/>
    <property type="match status" value="1"/>
</dbReference>
<dbReference type="InterPro" id="IPR037196">
    <property type="entry name" value="HSP90_C"/>
</dbReference>
<evidence type="ECO:0000256" key="4">
    <source>
        <dbReference type="ARBA" id="ARBA00023186"/>
    </source>
</evidence>
<keyword evidence="3 5" id="KW-0067">ATP-binding</keyword>
<dbReference type="Pfam" id="PF13589">
    <property type="entry name" value="HATPase_c_3"/>
    <property type="match status" value="1"/>
</dbReference>
<evidence type="ECO:0000256" key="5">
    <source>
        <dbReference type="PIRSR" id="PIRSR002583-1"/>
    </source>
</evidence>
<dbReference type="Gene3D" id="1.20.120.790">
    <property type="entry name" value="Heat shock protein 90, C-terminal domain"/>
    <property type="match status" value="1"/>
</dbReference>
<dbReference type="GO" id="GO:0051082">
    <property type="term" value="F:unfolded protein binding"/>
    <property type="evidence" value="ECO:0007669"/>
    <property type="project" value="InterPro"/>
</dbReference>
<protein>
    <submittedName>
        <fullName evidence="6">Putative chaperone protein htpG</fullName>
    </submittedName>
</protein>
<evidence type="ECO:0000256" key="3">
    <source>
        <dbReference type="ARBA" id="ARBA00022840"/>
    </source>
</evidence>
<evidence type="ECO:0000313" key="6">
    <source>
        <dbReference type="EMBL" id="CRX37656.1"/>
    </source>
</evidence>
<dbReference type="GO" id="GO:0005524">
    <property type="term" value="F:ATP binding"/>
    <property type="evidence" value="ECO:0007669"/>
    <property type="project" value="UniProtKB-KW"/>
</dbReference>
<feature type="binding site" evidence="5">
    <location>
        <position position="81"/>
    </location>
    <ligand>
        <name>ATP</name>
        <dbReference type="ChEBI" id="CHEBI:30616"/>
    </ligand>
</feature>
<comment type="similarity">
    <text evidence="1">Belongs to the heat shock protein 90 family.</text>
</comment>
<dbReference type="Proteomes" id="UP000220251">
    <property type="component" value="Unassembled WGS sequence"/>
</dbReference>
<gene>
    <name evidence="6" type="primary">htpG</name>
    <name evidence="6" type="ORF">ELAC_0295</name>
</gene>
<dbReference type="GO" id="GO:0140662">
    <property type="term" value="F:ATP-dependent protein folding chaperone"/>
    <property type="evidence" value="ECO:0007669"/>
    <property type="project" value="InterPro"/>
</dbReference>
<dbReference type="NCBIfam" id="NF003555">
    <property type="entry name" value="PRK05218.1"/>
    <property type="match status" value="1"/>
</dbReference>
<dbReference type="SUPFAM" id="SSF110942">
    <property type="entry name" value="HSP90 C-terminal domain"/>
    <property type="match status" value="1"/>
</dbReference>
<accession>A0A0H5DN41</accession>
<dbReference type="EMBL" id="CWGJ01000005">
    <property type="protein sequence ID" value="CRX37656.1"/>
    <property type="molecule type" value="Genomic_DNA"/>
</dbReference>
<feature type="binding site" evidence="5">
    <location>
        <position position="168"/>
    </location>
    <ligand>
        <name>ATP</name>
        <dbReference type="ChEBI" id="CHEBI:30616"/>
    </ligand>
</feature>
<dbReference type="InterPro" id="IPR001404">
    <property type="entry name" value="Hsp90_fam"/>
</dbReference>
<dbReference type="InterPro" id="IPR020575">
    <property type="entry name" value="Hsp90_N"/>
</dbReference>
<dbReference type="CDD" id="cd16927">
    <property type="entry name" value="HATPase_Hsp90-like"/>
    <property type="match status" value="1"/>
</dbReference>
<feature type="binding site" evidence="5">
    <location>
        <position position="35"/>
    </location>
    <ligand>
        <name>ATP</name>
        <dbReference type="ChEBI" id="CHEBI:30616"/>
    </ligand>
</feature>
<dbReference type="PIRSF" id="PIRSF002583">
    <property type="entry name" value="Hsp90"/>
    <property type="match status" value="1"/>
</dbReference>
<evidence type="ECO:0000313" key="7">
    <source>
        <dbReference type="Proteomes" id="UP000220251"/>
    </source>
</evidence>
<evidence type="ECO:0000256" key="2">
    <source>
        <dbReference type="ARBA" id="ARBA00022741"/>
    </source>
</evidence>
<dbReference type="RefSeq" id="WP_098037516.1">
    <property type="nucleotide sequence ID" value="NZ_CWGJ01000005.1"/>
</dbReference>
<sequence length="621" mass="72472">MTKKKLEIHSENIFPIIKKWLYTDKEIFVRELISNSCDALYKLKILSEKGLVSVNENSMRIDVTLNKEAKTIEFADTGIGMTMEEIDKYIAQIAFSGAEEFVEKYKSKSEKDQIIGHFGLGFYSSYMVAKEVEIESLSYIEGAKPAYWRCDGSSDYLISEGEKKERGTRITLHISDDSHEFLEEGMLKGLLQKYCSFLPYPIYFSGKKINDKEPLWIKQPSTLTDKDYLEFYRYLYPYDEDPLLWMHLNVDYPFHLQGILYFPKIRRDFDPAKATVRLFCNRVFVSENCKDIMPNYLTMLRGVIDSPDIPLNVSRSTLQMDKTVRQLSKHISKKVTDSLVQMWRTNKEKFIQNFEDLSLIIKLGCLEDEKFYERAKEILLFKTLDDQWTTVEEYQERNKDKTKEIIYYTRSEGDDNRLISMWREKGIEILRSTGPFDAHLMHFLEEKMAPWKFKRIDASLHEDLLDKEREKVVLDSEGKSESAKLADFFEKKLDKENVSVEAKSLSMDQVPGMILIEEEQRRMRDYMMAFDPGNVDKGKSFFDKTTFVINTNNPLIANIRAIDAIDSDLAKTLANEVYDLALLSQNEMSQNALSPFIRQTTDILEKLTEKLSQVIHKADKN</sequence>
<dbReference type="Gene3D" id="3.30.230.80">
    <property type="match status" value="1"/>
</dbReference>
<feature type="binding site" evidence="5">
    <location>
        <position position="315"/>
    </location>
    <ligand>
        <name>ATP</name>
        <dbReference type="ChEBI" id="CHEBI:30616"/>
    </ligand>
</feature>
<feature type="binding site" evidence="5">
    <location>
        <position position="76"/>
    </location>
    <ligand>
        <name>ATP</name>
        <dbReference type="ChEBI" id="CHEBI:30616"/>
    </ligand>
</feature>
<keyword evidence="2 5" id="KW-0547">Nucleotide-binding</keyword>
<dbReference type="InterPro" id="IPR036890">
    <property type="entry name" value="HATPase_C_sf"/>
</dbReference>
<dbReference type="Pfam" id="PF00183">
    <property type="entry name" value="HSP90"/>
    <property type="match status" value="1"/>
</dbReference>
<organism evidence="6 7">
    <name type="scientific">Estrella lausannensis</name>
    <dbReference type="NCBI Taxonomy" id="483423"/>
    <lineage>
        <taxon>Bacteria</taxon>
        <taxon>Pseudomonadati</taxon>
        <taxon>Chlamydiota</taxon>
        <taxon>Chlamydiia</taxon>
        <taxon>Parachlamydiales</taxon>
        <taxon>Candidatus Criblamydiaceae</taxon>
        <taxon>Estrella</taxon>
    </lineage>
</organism>
<keyword evidence="7" id="KW-1185">Reference proteome</keyword>
<feature type="binding site" evidence="5">
    <location>
        <position position="31"/>
    </location>
    <ligand>
        <name>ATP</name>
        <dbReference type="ChEBI" id="CHEBI:30616"/>
    </ligand>
</feature>
<name>A0A0H5DN41_9BACT</name>
<dbReference type="FunFam" id="3.30.230.80:FF:000008">
    <property type="entry name" value="Molecular chaperone HtpG"/>
    <property type="match status" value="1"/>
</dbReference>
<dbReference type="InterPro" id="IPR020568">
    <property type="entry name" value="Ribosomal_Su5_D2-typ_SF"/>
</dbReference>
<evidence type="ECO:0000256" key="1">
    <source>
        <dbReference type="ARBA" id="ARBA00008239"/>
    </source>
</evidence>
<feature type="binding site" evidence="5">
    <location>
        <begin position="96"/>
        <end position="97"/>
    </location>
    <ligand>
        <name>ATP</name>
        <dbReference type="ChEBI" id="CHEBI:30616"/>
    </ligand>
</feature>
<dbReference type="OrthoDB" id="9802640at2"/>
<dbReference type="GO" id="GO:0016887">
    <property type="term" value="F:ATP hydrolysis activity"/>
    <property type="evidence" value="ECO:0007669"/>
    <property type="project" value="InterPro"/>
</dbReference>
<proteinExistence type="inferred from homology"/>
<keyword evidence="4" id="KW-0143">Chaperone</keyword>
<dbReference type="PRINTS" id="PR00775">
    <property type="entry name" value="HEATSHOCK90"/>
</dbReference>
<dbReference type="SUPFAM" id="SSF54211">
    <property type="entry name" value="Ribosomal protein S5 domain 2-like"/>
    <property type="match status" value="1"/>
</dbReference>
<dbReference type="AlphaFoldDB" id="A0A0H5DN41"/>